<dbReference type="InterPro" id="IPR005135">
    <property type="entry name" value="Endo/exonuclease/phosphatase"/>
</dbReference>
<comment type="caution">
    <text evidence="10">The sequence shown here is derived from an EMBL/GenBank/DDBJ whole genome shotgun (WGS) entry which is preliminary data.</text>
</comment>
<keyword evidence="6" id="KW-0378">Hydrolase</keyword>
<keyword evidence="8" id="KW-0234">DNA repair</keyword>
<keyword evidence="3" id="KW-0540">Nuclease</keyword>
<dbReference type="GO" id="GO:0004527">
    <property type="term" value="F:exonuclease activity"/>
    <property type="evidence" value="ECO:0007669"/>
    <property type="project" value="UniProtKB-KW"/>
</dbReference>
<evidence type="ECO:0000256" key="4">
    <source>
        <dbReference type="ARBA" id="ARBA00022723"/>
    </source>
</evidence>
<gene>
    <name evidence="10" type="ORF">EV695_2277</name>
</gene>
<evidence type="ECO:0000256" key="5">
    <source>
        <dbReference type="ARBA" id="ARBA00022763"/>
    </source>
</evidence>
<dbReference type="SUPFAM" id="SSF56219">
    <property type="entry name" value="DNase I-like"/>
    <property type="match status" value="1"/>
</dbReference>
<comment type="cofactor">
    <cofactor evidence="2">
        <name>Mg(2+)</name>
        <dbReference type="ChEBI" id="CHEBI:18420"/>
    </cofactor>
</comment>
<evidence type="ECO:0000256" key="7">
    <source>
        <dbReference type="ARBA" id="ARBA00022842"/>
    </source>
</evidence>
<keyword evidence="5" id="KW-0227">DNA damage</keyword>
<dbReference type="GO" id="GO:0003697">
    <property type="term" value="F:single-stranded DNA binding"/>
    <property type="evidence" value="ECO:0007669"/>
    <property type="project" value="TreeGrafter"/>
</dbReference>
<evidence type="ECO:0000256" key="2">
    <source>
        <dbReference type="ARBA" id="ARBA00001946"/>
    </source>
</evidence>
<dbReference type="Gene3D" id="3.60.10.10">
    <property type="entry name" value="Endonuclease/exonuclease/phosphatase"/>
    <property type="match status" value="1"/>
</dbReference>
<dbReference type="PANTHER" id="PTHR15822:SF4">
    <property type="entry name" value="TYROSYL-DNA PHOSPHODIESTERASE 2"/>
    <property type="match status" value="1"/>
</dbReference>
<evidence type="ECO:0000256" key="1">
    <source>
        <dbReference type="ARBA" id="ARBA00001936"/>
    </source>
</evidence>
<keyword evidence="7" id="KW-0460">Magnesium</keyword>
<evidence type="ECO:0000313" key="11">
    <source>
        <dbReference type="Proteomes" id="UP000294887"/>
    </source>
</evidence>
<dbReference type="Pfam" id="PF03372">
    <property type="entry name" value="Exo_endo_phos"/>
    <property type="match status" value="1"/>
</dbReference>
<dbReference type="EMBL" id="SMFQ01000003">
    <property type="protein sequence ID" value="TCJ87762.1"/>
    <property type="molecule type" value="Genomic_DNA"/>
</dbReference>
<evidence type="ECO:0000259" key="9">
    <source>
        <dbReference type="Pfam" id="PF03372"/>
    </source>
</evidence>
<evidence type="ECO:0000256" key="6">
    <source>
        <dbReference type="ARBA" id="ARBA00022801"/>
    </source>
</evidence>
<accession>A0A4R1F516</accession>
<dbReference type="Proteomes" id="UP000294887">
    <property type="component" value="Unassembled WGS sequence"/>
</dbReference>
<dbReference type="GO" id="GO:0006302">
    <property type="term" value="P:double-strand break repair"/>
    <property type="evidence" value="ECO:0007669"/>
    <property type="project" value="TreeGrafter"/>
</dbReference>
<comment type="cofactor">
    <cofactor evidence="1">
        <name>Mn(2+)</name>
        <dbReference type="ChEBI" id="CHEBI:29035"/>
    </cofactor>
</comment>
<dbReference type="GO" id="GO:0005737">
    <property type="term" value="C:cytoplasm"/>
    <property type="evidence" value="ECO:0007669"/>
    <property type="project" value="TreeGrafter"/>
</dbReference>
<keyword evidence="10" id="KW-0269">Exonuclease</keyword>
<keyword evidence="11" id="KW-1185">Reference proteome</keyword>
<keyword evidence="4" id="KW-0479">Metal-binding</keyword>
<dbReference type="AlphaFoldDB" id="A0A4R1F516"/>
<proteinExistence type="predicted"/>
<dbReference type="RefSeq" id="WP_131906012.1">
    <property type="nucleotide sequence ID" value="NZ_BAAAFU010000004.1"/>
</dbReference>
<protein>
    <submittedName>
        <fullName evidence="10">Exonuclease III</fullName>
    </submittedName>
</protein>
<reference evidence="10 11" key="1">
    <citation type="submission" date="2019-03" db="EMBL/GenBank/DDBJ databases">
        <title>Genomic Encyclopedia of Type Strains, Phase IV (KMG-IV): sequencing the most valuable type-strain genomes for metagenomic binning, comparative biology and taxonomic classification.</title>
        <authorList>
            <person name="Goeker M."/>
        </authorList>
    </citation>
    <scope>NUCLEOTIDE SEQUENCE [LARGE SCALE GENOMIC DNA]</scope>
    <source>
        <strain evidence="10 11">DSM 24830</strain>
    </source>
</reference>
<dbReference type="CDD" id="cd09080">
    <property type="entry name" value="TDP2"/>
    <property type="match status" value="1"/>
</dbReference>
<evidence type="ECO:0000313" key="10">
    <source>
        <dbReference type="EMBL" id="TCJ87762.1"/>
    </source>
</evidence>
<organism evidence="10 11">
    <name type="scientific">Cocleimonas flava</name>
    <dbReference type="NCBI Taxonomy" id="634765"/>
    <lineage>
        <taxon>Bacteria</taxon>
        <taxon>Pseudomonadati</taxon>
        <taxon>Pseudomonadota</taxon>
        <taxon>Gammaproteobacteria</taxon>
        <taxon>Thiotrichales</taxon>
        <taxon>Thiotrichaceae</taxon>
        <taxon>Cocleimonas</taxon>
    </lineage>
</organism>
<evidence type="ECO:0000256" key="3">
    <source>
        <dbReference type="ARBA" id="ARBA00022722"/>
    </source>
</evidence>
<dbReference type="GO" id="GO:0070260">
    <property type="term" value="F:5'-tyrosyl-DNA phosphodiesterase activity"/>
    <property type="evidence" value="ECO:0007669"/>
    <property type="project" value="TreeGrafter"/>
</dbReference>
<dbReference type="InterPro" id="IPR051547">
    <property type="entry name" value="TDP2-like"/>
</dbReference>
<sequence>MKLVSWNLNGLEDEHIDMRTEAAMFQILLGAPIEAAIAPDFTPNTPDIVLLQEVVERTYFAHLKPHFQAAGFTLFPNEPGIRSYFEVVAVRQKVLDFNQGPFTYSQQGRELSSIKLDGVTVMTSHLESMKPGKHERIDQAQYVIDQMSALGPCVFAGDTNLRNEEWQALNHRDIVDAWSDVGEPKSEKVTWREEQRSSRFDRVWAHQIRVKSFETFGKEKVPTLDVRPSDHYGLRVELDL</sequence>
<dbReference type="InterPro" id="IPR036691">
    <property type="entry name" value="Endo/exonu/phosph_ase_sf"/>
</dbReference>
<name>A0A4R1F516_9GAMM</name>
<evidence type="ECO:0000256" key="8">
    <source>
        <dbReference type="ARBA" id="ARBA00023204"/>
    </source>
</evidence>
<feature type="domain" description="Endonuclease/exonuclease/phosphatase" evidence="9">
    <location>
        <begin position="4"/>
        <end position="231"/>
    </location>
</feature>
<dbReference type="PANTHER" id="PTHR15822">
    <property type="entry name" value="TRAF AND TNF RECEPTOR-ASSOCIATED PROTEIN"/>
    <property type="match status" value="1"/>
</dbReference>
<dbReference type="OrthoDB" id="490222at2"/>
<dbReference type="GO" id="GO:0046872">
    <property type="term" value="F:metal ion binding"/>
    <property type="evidence" value="ECO:0007669"/>
    <property type="project" value="UniProtKB-KW"/>
</dbReference>